<evidence type="ECO:0000313" key="4">
    <source>
        <dbReference type="Proteomes" id="UP001383192"/>
    </source>
</evidence>
<dbReference type="AlphaFoldDB" id="A0AAW0BMY3"/>
<sequence>MMDAPVENRLPTGSHRFFMPYDVLFLLVIFSAAFVHAQLSPDPSWRKSNITISRQERVEIAARALDELAKILTSEKRFPGNDTLGDTARFFALLSAFDVQSNQTKYMDQVMDYFTIRGVNGLSNVTELVRPSNVDYFLLYGIAAIQADQAYARGNLLSTIGEPAWFMGYNQTYRNLAPGVTSLDLSNASLANATVSNTPVDGAILDGFDVVQHPDSPSIRAYTNALALKLYALLYSRTFDQMYSQSAADASRVVDVLLDRGQQDIDWTGDCGLILAGGPHNDIMALFTEGRSIYSTTQNSFDENLLRESLAGAVKTWGLIQYGDSTNGSPGEFIYNMFGAYQRLASFSDMRFSSTTRFSTMSPLPDKFYGNWDNKSTPTFDMEKQLSSAHVLVAAIGLPDYSTPTEPESTSTPTPDKKVPVGGIAGGVVGGVIIIIAALAGFFFCYRRRRSQQTVPEASPYTLQVEDKRRVSIRTAPRNWHFKDPSKENRDAGEAAGHVPEETVVTSPSEGPSYQSQDTVTGSSILQPVRRVQRDQDSGWRPREIVERLPPAYEDAL</sequence>
<gene>
    <name evidence="3" type="ORF">VNI00_015195</name>
</gene>
<keyword evidence="4" id="KW-1185">Reference proteome</keyword>
<keyword evidence="2" id="KW-1133">Transmembrane helix</keyword>
<evidence type="ECO:0008006" key="5">
    <source>
        <dbReference type="Google" id="ProtNLM"/>
    </source>
</evidence>
<reference evidence="3 4" key="1">
    <citation type="submission" date="2024-01" db="EMBL/GenBank/DDBJ databases">
        <title>A draft genome for a cacao thread blight-causing isolate of Paramarasmius palmivorus.</title>
        <authorList>
            <person name="Baruah I.K."/>
            <person name="Bukari Y."/>
            <person name="Amoako-Attah I."/>
            <person name="Meinhardt L.W."/>
            <person name="Bailey B.A."/>
            <person name="Cohen S.P."/>
        </authorList>
    </citation>
    <scope>NUCLEOTIDE SEQUENCE [LARGE SCALE GENOMIC DNA]</scope>
    <source>
        <strain evidence="3 4">GH-12</strain>
    </source>
</reference>
<feature type="transmembrane region" description="Helical" evidence="2">
    <location>
        <begin position="421"/>
        <end position="446"/>
    </location>
</feature>
<evidence type="ECO:0000256" key="2">
    <source>
        <dbReference type="SAM" id="Phobius"/>
    </source>
</evidence>
<feature type="compositionally biased region" description="Polar residues" evidence="1">
    <location>
        <begin position="504"/>
        <end position="526"/>
    </location>
</feature>
<dbReference type="Proteomes" id="UP001383192">
    <property type="component" value="Unassembled WGS sequence"/>
</dbReference>
<dbReference type="EMBL" id="JAYKXP010000095">
    <property type="protein sequence ID" value="KAK7027451.1"/>
    <property type="molecule type" value="Genomic_DNA"/>
</dbReference>
<feature type="region of interest" description="Disordered" evidence="1">
    <location>
        <begin position="478"/>
        <end position="557"/>
    </location>
</feature>
<name>A0AAW0BMY3_9AGAR</name>
<feature type="compositionally biased region" description="Basic and acidic residues" evidence="1">
    <location>
        <begin position="481"/>
        <end position="493"/>
    </location>
</feature>
<keyword evidence="2" id="KW-0472">Membrane</keyword>
<feature type="compositionally biased region" description="Basic and acidic residues" evidence="1">
    <location>
        <begin position="532"/>
        <end position="547"/>
    </location>
</feature>
<comment type="caution">
    <text evidence="3">The sequence shown here is derived from an EMBL/GenBank/DDBJ whole genome shotgun (WGS) entry which is preliminary data.</text>
</comment>
<accession>A0AAW0BMY3</accession>
<proteinExistence type="predicted"/>
<keyword evidence="2" id="KW-0812">Transmembrane</keyword>
<protein>
    <recommendedName>
        <fullName evidence="5">Glycoside hydrolase family 76 protein</fullName>
    </recommendedName>
</protein>
<evidence type="ECO:0000256" key="1">
    <source>
        <dbReference type="SAM" id="MobiDB-lite"/>
    </source>
</evidence>
<organism evidence="3 4">
    <name type="scientific">Paramarasmius palmivorus</name>
    <dbReference type="NCBI Taxonomy" id="297713"/>
    <lineage>
        <taxon>Eukaryota</taxon>
        <taxon>Fungi</taxon>
        <taxon>Dikarya</taxon>
        <taxon>Basidiomycota</taxon>
        <taxon>Agaricomycotina</taxon>
        <taxon>Agaricomycetes</taxon>
        <taxon>Agaricomycetidae</taxon>
        <taxon>Agaricales</taxon>
        <taxon>Marasmiineae</taxon>
        <taxon>Marasmiaceae</taxon>
        <taxon>Paramarasmius</taxon>
    </lineage>
</organism>
<evidence type="ECO:0000313" key="3">
    <source>
        <dbReference type="EMBL" id="KAK7027451.1"/>
    </source>
</evidence>